<feature type="region of interest" description="Disordered" evidence="1">
    <location>
        <begin position="103"/>
        <end position="139"/>
    </location>
</feature>
<evidence type="ECO:0000313" key="3">
    <source>
        <dbReference type="Proteomes" id="UP001605036"/>
    </source>
</evidence>
<accession>A0ABD1Y1P1</accession>
<name>A0ABD1Y1P1_9MARC</name>
<comment type="caution">
    <text evidence="2">The sequence shown here is derived from an EMBL/GenBank/DDBJ whole genome shotgun (WGS) entry which is preliminary data.</text>
</comment>
<organism evidence="2 3">
    <name type="scientific">Riccia fluitans</name>
    <dbReference type="NCBI Taxonomy" id="41844"/>
    <lineage>
        <taxon>Eukaryota</taxon>
        <taxon>Viridiplantae</taxon>
        <taxon>Streptophyta</taxon>
        <taxon>Embryophyta</taxon>
        <taxon>Marchantiophyta</taxon>
        <taxon>Marchantiopsida</taxon>
        <taxon>Marchantiidae</taxon>
        <taxon>Marchantiales</taxon>
        <taxon>Ricciaceae</taxon>
        <taxon>Riccia</taxon>
    </lineage>
</organism>
<dbReference type="Proteomes" id="UP001605036">
    <property type="component" value="Unassembled WGS sequence"/>
</dbReference>
<reference evidence="2 3" key="1">
    <citation type="submission" date="2024-09" db="EMBL/GenBank/DDBJ databases">
        <title>Chromosome-scale assembly of Riccia fluitans.</title>
        <authorList>
            <person name="Paukszto L."/>
            <person name="Sawicki J."/>
            <person name="Karawczyk K."/>
            <person name="Piernik-Szablinska J."/>
            <person name="Szczecinska M."/>
            <person name="Mazdziarz M."/>
        </authorList>
    </citation>
    <scope>NUCLEOTIDE SEQUENCE [LARGE SCALE GENOMIC DNA]</scope>
    <source>
        <strain evidence="2">Rf_01</strain>
        <tissue evidence="2">Aerial parts of the thallus</tissue>
    </source>
</reference>
<evidence type="ECO:0000313" key="2">
    <source>
        <dbReference type="EMBL" id="KAL2620652.1"/>
    </source>
</evidence>
<gene>
    <name evidence="2" type="ORF">R1flu_000857</name>
</gene>
<proteinExistence type="predicted"/>
<protein>
    <submittedName>
        <fullName evidence="2">Uncharacterized protein</fullName>
    </submittedName>
</protein>
<evidence type="ECO:0000256" key="1">
    <source>
        <dbReference type="SAM" id="MobiDB-lite"/>
    </source>
</evidence>
<dbReference type="EMBL" id="JBHFFA010000006">
    <property type="protein sequence ID" value="KAL2620652.1"/>
    <property type="molecule type" value="Genomic_DNA"/>
</dbReference>
<dbReference type="AlphaFoldDB" id="A0ABD1Y1P1"/>
<feature type="compositionally biased region" description="Low complexity" evidence="1">
    <location>
        <begin position="57"/>
        <end position="75"/>
    </location>
</feature>
<sequence length="318" mass="34889">MQLRRIPGRPNPEETGWSPLPRHERPNRRHVRPRLQDYFGTRPTGFGPTRGRKSEELSSSSGAAIEEGAGGATEAANRRKVGGHPTAGVARLLVAIGKRQKAIEEIPLPPPGQKKKKKKTPAVQSGLGGESAVQPPVEEQLDRPLETIEEDRPDIRPCYTDEEIRRRHPELFVQPRALPPASAGAPQPTPVEVTLLDRLVKISRLEAMSGTAEEDQAVREVVRDPALPCIIRGEHSEASMARFSKQMEAVVKHWTMERAASTSDALTSVWPSVVTLAKFFLGQIPQVSDLTIHAPAVDRIDELQVLCTAVASWAGELK</sequence>
<feature type="region of interest" description="Disordered" evidence="1">
    <location>
        <begin position="1"/>
        <end position="85"/>
    </location>
</feature>
<keyword evidence="3" id="KW-1185">Reference proteome</keyword>
<feature type="compositionally biased region" description="Low complexity" evidence="1">
    <location>
        <begin position="39"/>
        <end position="49"/>
    </location>
</feature>